<evidence type="ECO:0000259" key="4">
    <source>
        <dbReference type="PROSITE" id="PS50045"/>
    </source>
</evidence>
<dbReference type="GO" id="GO:0016740">
    <property type="term" value="F:transferase activity"/>
    <property type="evidence" value="ECO:0007669"/>
    <property type="project" value="UniProtKB-KW"/>
</dbReference>
<dbReference type="Gene3D" id="3.40.50.510">
    <property type="entry name" value="Phosphotransferase system, mannose-type IIA component"/>
    <property type="match status" value="1"/>
</dbReference>
<dbReference type="PROSITE" id="PS51096">
    <property type="entry name" value="PTS_EIIA_TYPE_4"/>
    <property type="match status" value="1"/>
</dbReference>
<feature type="domain" description="Sigma-54 factor interaction" evidence="4">
    <location>
        <begin position="83"/>
        <end position="295"/>
    </location>
</feature>
<keyword evidence="3" id="KW-0067">ATP-binding</keyword>
<dbReference type="InterPro" id="IPR027417">
    <property type="entry name" value="P-loop_NTPase"/>
</dbReference>
<evidence type="ECO:0008006" key="9">
    <source>
        <dbReference type="Google" id="ProtNLM"/>
    </source>
</evidence>
<dbReference type="CDD" id="cd00009">
    <property type="entry name" value="AAA"/>
    <property type="match status" value="1"/>
</dbReference>
<dbReference type="Pfam" id="PF00158">
    <property type="entry name" value="Sigma54_activat"/>
    <property type="match status" value="1"/>
</dbReference>
<evidence type="ECO:0000256" key="2">
    <source>
        <dbReference type="ARBA" id="ARBA00022741"/>
    </source>
</evidence>
<evidence type="ECO:0000259" key="6">
    <source>
        <dbReference type="PROSITE" id="PS51372"/>
    </source>
</evidence>
<dbReference type="GO" id="GO:0005524">
    <property type="term" value="F:ATP binding"/>
    <property type="evidence" value="ECO:0007669"/>
    <property type="project" value="UniProtKB-KW"/>
</dbReference>
<keyword evidence="1" id="KW-0808">Transferase</keyword>
<dbReference type="SUPFAM" id="SSF52540">
    <property type="entry name" value="P-loop containing nucleoside triphosphate hydrolases"/>
    <property type="match status" value="1"/>
</dbReference>
<dbReference type="PANTHER" id="PTHR32071">
    <property type="entry name" value="TRANSCRIPTIONAL REGULATORY PROTEIN"/>
    <property type="match status" value="1"/>
</dbReference>
<evidence type="ECO:0000256" key="3">
    <source>
        <dbReference type="ARBA" id="ARBA00022840"/>
    </source>
</evidence>
<feature type="domain" description="PRD" evidence="6">
    <location>
        <begin position="773"/>
        <end position="873"/>
    </location>
</feature>
<organism evidence="7 8">
    <name type="scientific">Clostridium innocuum</name>
    <dbReference type="NCBI Taxonomy" id="1522"/>
    <lineage>
        <taxon>Bacteria</taxon>
        <taxon>Bacillati</taxon>
        <taxon>Bacillota</taxon>
        <taxon>Clostridia</taxon>
        <taxon>Eubacteriales</taxon>
        <taxon>Clostridiaceae</taxon>
        <taxon>Clostridium</taxon>
    </lineage>
</organism>
<dbReference type="SUPFAM" id="SSF53062">
    <property type="entry name" value="PTS system fructose IIA component-like"/>
    <property type="match status" value="1"/>
</dbReference>
<protein>
    <recommendedName>
        <fullName evidence="9">PRD domain-containing protein</fullName>
    </recommendedName>
</protein>
<dbReference type="Proteomes" id="UP000030008">
    <property type="component" value="Unassembled WGS sequence"/>
</dbReference>
<dbReference type="InterPro" id="IPR004701">
    <property type="entry name" value="PTS_EIIA_man-typ"/>
</dbReference>
<evidence type="ECO:0000259" key="5">
    <source>
        <dbReference type="PROSITE" id="PS51096"/>
    </source>
</evidence>
<dbReference type="GO" id="GO:0006355">
    <property type="term" value="P:regulation of DNA-templated transcription"/>
    <property type="evidence" value="ECO:0007669"/>
    <property type="project" value="InterPro"/>
</dbReference>
<feature type="domain" description="PRD" evidence="6">
    <location>
        <begin position="419"/>
        <end position="524"/>
    </location>
</feature>
<dbReference type="AlphaFoldDB" id="A0A099I9A1"/>
<feature type="domain" description="PTS EIIA type-4" evidence="5">
    <location>
        <begin position="526"/>
        <end position="664"/>
    </location>
</feature>
<dbReference type="PROSITE" id="PS50045">
    <property type="entry name" value="SIGMA54_INTERACT_4"/>
    <property type="match status" value="1"/>
</dbReference>
<accession>A0A099I9A1</accession>
<dbReference type="InterPro" id="IPR036634">
    <property type="entry name" value="PRD_sf"/>
</dbReference>
<dbReference type="GO" id="GO:0016020">
    <property type="term" value="C:membrane"/>
    <property type="evidence" value="ECO:0007669"/>
    <property type="project" value="InterPro"/>
</dbReference>
<proteinExistence type="predicted"/>
<name>A0A099I9A1_CLOIN</name>
<dbReference type="SUPFAM" id="SSF63520">
    <property type="entry name" value="PTS-regulatory domain, PRD"/>
    <property type="match status" value="2"/>
</dbReference>
<reference evidence="7 8" key="1">
    <citation type="submission" date="2014-08" db="EMBL/GenBank/DDBJ databases">
        <title>Clostridium innocuum, an unnegligible vancomycin-resistant pathogen causing extra-intestinal infections.</title>
        <authorList>
            <person name="Feng Y."/>
            <person name="Chiu C.-H."/>
        </authorList>
    </citation>
    <scope>NUCLEOTIDE SEQUENCE [LARGE SCALE GENOMIC DNA]</scope>
    <source>
        <strain evidence="7 8">AN88</strain>
    </source>
</reference>
<dbReference type="EMBL" id="JQIF01000020">
    <property type="protein sequence ID" value="KGJ54176.1"/>
    <property type="molecule type" value="Genomic_DNA"/>
</dbReference>
<dbReference type="Gene3D" id="3.40.50.300">
    <property type="entry name" value="P-loop containing nucleotide triphosphate hydrolases"/>
    <property type="match status" value="1"/>
</dbReference>
<dbReference type="GO" id="GO:0009401">
    <property type="term" value="P:phosphoenolpyruvate-dependent sugar phosphotransferase system"/>
    <property type="evidence" value="ECO:0007669"/>
    <property type="project" value="InterPro"/>
</dbReference>
<sequence length="873" mass="100751">MRTNKEMVVMYMQDMTIKKGEDFKGFTTQELSADLNIQRTNLSAILNDCVKQGILEKSKQRPVLYRLKEGKKEEKHLSCFSKLIGVNGSLKNAVQLAKAAILYPEDAMSTLIVGEQGTGKTFFSNQMYEFAKEKNIIRKEAPLVTVNCNQFIDNEEDFLSSLFSDSGGYIYQVKGGVLLIERIDLMSSKVLTAFFEQLNTLLCRDYILICTMVRSVKEVLNDTYINTFPIRIELPDLRQRPLSERLEFVEKFFMDEAEKVKKEIQIDSELLRCFLLYFCQRNVLQLQNDIKIGCANTYVRDINQNADVLRVYIHDCPSYIRKGFLFYKENREKIKALIPDNYRYTYTKNRSKKYEETILKVDQTSIYDTIEKKVEELRKRNIKEDDIMTIISSGIENDVSTIKNYIETSKIDRNVLTKLVDNRIIDLVDTFFKGASTCFNKVYSISTFYAMCLYLTTCIKKKGYTQHLSNDKIIEVVEKYKDEYAYSMSFASRLEEAYGIQITMDEVIFITFFLCENEIQNKEKHKPSLLVVMHGNIASAIADTVNQIYKEQIVYSYDLSLEKEMKQAYEELKNLCKMIDNGTGIMIIYDMGSVKVMIDSIIHETGIRIRKLEIPITLITLNCALKLSTSNNLDITYDDILTNGFDIGMWEKETNVKEKHKAIITLCMTGKGSAVQIKQYLEKNLDTSDIFILALATSNRNLLINEISKIKEDHEILCVVGTYDPRLFDIPYISITKLFDTPVDKLPMILALEDLEEKDSVDFDAMYEYLQEQLEHIDITILKKTVPGIIKNIKKIVPDFTINEEVGLFMHVACSINRIKSGEGFLKNIHKEGILLHNKKLYHSLKDILAELEAAMSFTFNDDELATIIEIIK</sequence>
<evidence type="ECO:0000256" key="1">
    <source>
        <dbReference type="ARBA" id="ARBA00022679"/>
    </source>
</evidence>
<gene>
    <name evidence="7" type="ORF">CIAN88_04765</name>
</gene>
<dbReference type="PANTHER" id="PTHR32071:SF38">
    <property type="entry name" value="PSP OPERON TRANSCRIPTIONAL ACTIVATOR"/>
    <property type="match status" value="1"/>
</dbReference>
<dbReference type="Gene3D" id="1.10.1790.10">
    <property type="entry name" value="PRD domain"/>
    <property type="match status" value="2"/>
</dbReference>
<dbReference type="Pfam" id="PF03610">
    <property type="entry name" value="EIIA-man"/>
    <property type="match status" value="1"/>
</dbReference>
<dbReference type="InterPro" id="IPR011608">
    <property type="entry name" value="PRD"/>
</dbReference>
<dbReference type="PROSITE" id="PS51372">
    <property type="entry name" value="PRD_2"/>
    <property type="match status" value="2"/>
</dbReference>
<dbReference type="Pfam" id="PF00874">
    <property type="entry name" value="PRD"/>
    <property type="match status" value="2"/>
</dbReference>
<dbReference type="InterPro" id="IPR036662">
    <property type="entry name" value="PTS_EIIA_man-typ_sf"/>
</dbReference>
<evidence type="ECO:0000313" key="8">
    <source>
        <dbReference type="Proteomes" id="UP000030008"/>
    </source>
</evidence>
<comment type="caution">
    <text evidence="7">The sequence shown here is derived from an EMBL/GenBank/DDBJ whole genome shotgun (WGS) entry which is preliminary data.</text>
</comment>
<dbReference type="RefSeq" id="WP_044904360.1">
    <property type="nucleotide sequence ID" value="NZ_JQIF01000020.1"/>
</dbReference>
<keyword evidence="2" id="KW-0547">Nucleotide-binding</keyword>
<evidence type="ECO:0000313" key="7">
    <source>
        <dbReference type="EMBL" id="KGJ54176.1"/>
    </source>
</evidence>
<dbReference type="InterPro" id="IPR002078">
    <property type="entry name" value="Sigma_54_int"/>
</dbReference>